<evidence type="ECO:0008006" key="9">
    <source>
        <dbReference type="Google" id="ProtNLM"/>
    </source>
</evidence>
<evidence type="ECO:0000256" key="4">
    <source>
        <dbReference type="ARBA" id="ARBA00022989"/>
    </source>
</evidence>
<evidence type="ECO:0000256" key="5">
    <source>
        <dbReference type="ARBA" id="ARBA00023136"/>
    </source>
</evidence>
<name>A0A0D8HEY9_9ACTN</name>
<dbReference type="Proteomes" id="UP000032360">
    <property type="component" value="Unassembled WGS sequence"/>
</dbReference>
<comment type="caution">
    <text evidence="7">The sequence shown here is derived from an EMBL/GenBank/DDBJ whole genome shotgun (WGS) entry which is preliminary data.</text>
</comment>
<dbReference type="EMBL" id="JXYS01000087">
    <property type="protein sequence ID" value="KJF16347.1"/>
    <property type="molecule type" value="Genomic_DNA"/>
</dbReference>
<dbReference type="RefSeq" id="WP_052606478.1">
    <property type="nucleotide sequence ID" value="NZ_JXYS01000087.1"/>
</dbReference>
<evidence type="ECO:0000256" key="2">
    <source>
        <dbReference type="ARBA" id="ARBA00022475"/>
    </source>
</evidence>
<keyword evidence="3 6" id="KW-0812">Transmembrane</keyword>
<protein>
    <recommendedName>
        <fullName evidence="9">Phosphate-starvation-inducible E</fullName>
    </recommendedName>
</protein>
<sequence>MYRVVMPLLKETGYVKKIIEQVEKVLYLLVGTLLVIMALAVFVQSAADLSKLTFSTFVNSQIAKLLNDALFTIIILELLSTVVSHLFRGGFQLKAFLVIGIISSVRRVLVIGAQLSTTSTITNSSFNRGIIELGVDAGVVLLLSVALAINRKYSTDKEKKSDAVH</sequence>
<dbReference type="OrthoDB" id="5186739at2"/>
<feature type="transmembrane region" description="Helical" evidence="6">
    <location>
        <begin position="95"/>
        <end position="117"/>
    </location>
</feature>
<evidence type="ECO:0000313" key="7">
    <source>
        <dbReference type="EMBL" id="KJF16347.1"/>
    </source>
</evidence>
<feature type="transmembrane region" description="Helical" evidence="6">
    <location>
        <begin position="25"/>
        <end position="45"/>
    </location>
</feature>
<keyword evidence="5 6" id="KW-0472">Membrane</keyword>
<feature type="transmembrane region" description="Helical" evidence="6">
    <location>
        <begin position="65"/>
        <end position="83"/>
    </location>
</feature>
<dbReference type="InterPro" id="IPR020948">
    <property type="entry name" value="P_starv_induced_PsiE-like"/>
</dbReference>
<feature type="transmembrane region" description="Helical" evidence="6">
    <location>
        <begin position="129"/>
        <end position="149"/>
    </location>
</feature>
<evidence type="ECO:0000256" key="1">
    <source>
        <dbReference type="ARBA" id="ARBA00004651"/>
    </source>
</evidence>
<keyword evidence="8" id="KW-1185">Reference proteome</keyword>
<comment type="subcellular location">
    <subcellularLocation>
        <location evidence="1">Cell membrane</location>
        <topology evidence="1">Multi-pass membrane protein</topology>
    </subcellularLocation>
</comment>
<keyword evidence="2" id="KW-1003">Cell membrane</keyword>
<proteinExistence type="predicted"/>
<dbReference type="GO" id="GO:0005886">
    <property type="term" value="C:plasma membrane"/>
    <property type="evidence" value="ECO:0007669"/>
    <property type="project" value="UniProtKB-SubCell"/>
</dbReference>
<accession>A0A0D8HEY9</accession>
<dbReference type="Pfam" id="PF06146">
    <property type="entry name" value="PsiE"/>
    <property type="match status" value="1"/>
</dbReference>
<organism evidence="7 8">
    <name type="scientific">Acidithrix ferrooxidans</name>
    <dbReference type="NCBI Taxonomy" id="1280514"/>
    <lineage>
        <taxon>Bacteria</taxon>
        <taxon>Bacillati</taxon>
        <taxon>Actinomycetota</taxon>
        <taxon>Acidimicrobiia</taxon>
        <taxon>Acidimicrobiales</taxon>
        <taxon>Acidimicrobiaceae</taxon>
        <taxon>Acidithrix</taxon>
    </lineage>
</organism>
<evidence type="ECO:0000256" key="6">
    <source>
        <dbReference type="SAM" id="Phobius"/>
    </source>
</evidence>
<gene>
    <name evidence="7" type="ORF">AXFE_27920</name>
</gene>
<evidence type="ECO:0000256" key="3">
    <source>
        <dbReference type="ARBA" id="ARBA00022692"/>
    </source>
</evidence>
<evidence type="ECO:0000313" key="8">
    <source>
        <dbReference type="Proteomes" id="UP000032360"/>
    </source>
</evidence>
<keyword evidence="4 6" id="KW-1133">Transmembrane helix</keyword>
<reference evidence="7 8" key="1">
    <citation type="submission" date="2015-01" db="EMBL/GenBank/DDBJ databases">
        <title>Draft genome of the acidophilic iron oxidizer Acidithrix ferrooxidans strain Py-F3.</title>
        <authorList>
            <person name="Poehlein A."/>
            <person name="Eisen S."/>
            <person name="Schloemann M."/>
            <person name="Johnson B.D."/>
            <person name="Daniel R."/>
            <person name="Muehling M."/>
        </authorList>
    </citation>
    <scope>NUCLEOTIDE SEQUENCE [LARGE SCALE GENOMIC DNA]</scope>
    <source>
        <strain evidence="7 8">Py-F3</strain>
    </source>
</reference>
<dbReference type="AlphaFoldDB" id="A0A0D8HEY9"/>